<evidence type="ECO:0000256" key="1">
    <source>
        <dbReference type="ARBA" id="ARBA00022630"/>
    </source>
</evidence>
<dbReference type="EMBL" id="QNRE01000009">
    <property type="protein sequence ID" value="RBO88247.1"/>
    <property type="molecule type" value="Genomic_DNA"/>
</dbReference>
<dbReference type="Proteomes" id="UP000252586">
    <property type="component" value="Unassembled WGS sequence"/>
</dbReference>
<dbReference type="PANTHER" id="PTHR32332:SF31">
    <property type="entry name" value="2-NITROPROPANE DIOXYGENASE FAMILY, PUTATIVE (AFU_ORTHOLOGUE AFUA_2G09850)-RELATED"/>
    <property type="match status" value="1"/>
</dbReference>
<dbReference type="GO" id="GO:0018580">
    <property type="term" value="F:nitronate monooxygenase activity"/>
    <property type="evidence" value="ECO:0007669"/>
    <property type="project" value="InterPro"/>
</dbReference>
<proteinExistence type="predicted"/>
<dbReference type="InterPro" id="IPR004136">
    <property type="entry name" value="NMO"/>
</dbReference>
<comment type="caution">
    <text evidence="4">The sequence shown here is derived from an EMBL/GenBank/DDBJ whole genome shotgun (WGS) entry which is preliminary data.</text>
</comment>
<dbReference type="InterPro" id="IPR013785">
    <property type="entry name" value="Aldolase_TIM"/>
</dbReference>
<dbReference type="PANTHER" id="PTHR32332">
    <property type="entry name" value="2-NITROPROPANE DIOXYGENASE"/>
    <property type="match status" value="1"/>
</dbReference>
<keyword evidence="3" id="KW-0560">Oxidoreductase</keyword>
<reference evidence="4 5" key="1">
    <citation type="submission" date="2018-06" db="EMBL/GenBank/DDBJ databases">
        <title>Genomic Encyclopedia of Type Strains, Phase IV (KMG-IV): sequencing the most valuable type-strain genomes for metagenomic binning, comparative biology and taxonomic classification.</title>
        <authorList>
            <person name="Goeker M."/>
        </authorList>
    </citation>
    <scope>NUCLEOTIDE SEQUENCE [LARGE SCALE GENOMIC DNA]</scope>
    <source>
        <strain evidence="4 5">DSM 44599</strain>
    </source>
</reference>
<protein>
    <submittedName>
        <fullName evidence="4">Nitronate monooxygenase</fullName>
    </submittedName>
</protein>
<gene>
    <name evidence="4" type="ORF">DFR74_10913</name>
</gene>
<name>A0A366DDW8_9NOCA</name>
<keyword evidence="1" id="KW-0285">Flavoprotein</keyword>
<dbReference type="STRING" id="1210090.GCA_001613185_06215"/>
<sequence>MSRPVPTDPLAGRVPLVNAPMGGAAGGALAGAVSAAGGLGMIGMGSSGTRAALSRELDRVPEGVRVGIGVVDWVVRREPALLDLALESGPLLLSVSFGTELDWIARAHAAGIPTAVQVADTAEAEAAHRAGADLLVARGQEGGGHGRPLHNRDTLLANVLRVTDRPVLAAGAIATATDVSHVLSLGAAGVWVGTAFTACREALTTPGERAALLAADGENTLLTSIFDQAAGYPWPPDLPERVLANDFTRRWSTGLTDLPTATAELHRALTADDPRNRPVNAGLGVGNLTEETSAAEVVRRLAPR</sequence>
<dbReference type="CDD" id="cd04730">
    <property type="entry name" value="NPD_like"/>
    <property type="match status" value="1"/>
</dbReference>
<accession>A0A366DDW8</accession>
<keyword evidence="2" id="KW-0288">FMN</keyword>
<dbReference type="OrthoDB" id="9778912at2"/>
<evidence type="ECO:0000256" key="2">
    <source>
        <dbReference type="ARBA" id="ARBA00022643"/>
    </source>
</evidence>
<evidence type="ECO:0000256" key="3">
    <source>
        <dbReference type="ARBA" id="ARBA00023002"/>
    </source>
</evidence>
<evidence type="ECO:0000313" key="4">
    <source>
        <dbReference type="EMBL" id="RBO88247.1"/>
    </source>
</evidence>
<keyword evidence="5" id="KW-1185">Reference proteome</keyword>
<evidence type="ECO:0000313" key="5">
    <source>
        <dbReference type="Proteomes" id="UP000252586"/>
    </source>
</evidence>
<dbReference type="AlphaFoldDB" id="A0A366DDW8"/>
<dbReference type="RefSeq" id="WP_067513806.1">
    <property type="nucleotide sequence ID" value="NZ_CP107943.1"/>
</dbReference>
<keyword evidence="4" id="KW-0503">Monooxygenase</keyword>
<dbReference type="SUPFAM" id="SSF51412">
    <property type="entry name" value="Inosine monophosphate dehydrogenase (IMPDH)"/>
    <property type="match status" value="1"/>
</dbReference>
<dbReference type="Pfam" id="PF03060">
    <property type="entry name" value="NMO"/>
    <property type="match status" value="1"/>
</dbReference>
<organism evidence="4 5">
    <name type="scientific">Nocardia puris</name>
    <dbReference type="NCBI Taxonomy" id="208602"/>
    <lineage>
        <taxon>Bacteria</taxon>
        <taxon>Bacillati</taxon>
        <taxon>Actinomycetota</taxon>
        <taxon>Actinomycetes</taxon>
        <taxon>Mycobacteriales</taxon>
        <taxon>Nocardiaceae</taxon>
        <taxon>Nocardia</taxon>
    </lineage>
</organism>
<dbReference type="Gene3D" id="3.20.20.70">
    <property type="entry name" value="Aldolase class I"/>
    <property type="match status" value="1"/>
</dbReference>